<feature type="compositionally biased region" description="Basic and acidic residues" evidence="1">
    <location>
        <begin position="95"/>
        <end position="126"/>
    </location>
</feature>
<reference evidence="2 3" key="1">
    <citation type="submission" date="2024-10" db="EMBL/GenBank/DDBJ databases">
        <title>Updated reference genomes for cyclostephanoid diatoms.</title>
        <authorList>
            <person name="Roberts W.R."/>
            <person name="Alverson A.J."/>
        </authorList>
    </citation>
    <scope>NUCLEOTIDE SEQUENCE [LARGE SCALE GENOMIC DNA]</scope>
    <source>
        <strain evidence="2 3">AJA276-08</strain>
    </source>
</reference>
<feature type="compositionally biased region" description="Polar residues" evidence="1">
    <location>
        <begin position="36"/>
        <end position="49"/>
    </location>
</feature>
<dbReference type="PANTHER" id="PTHR47823">
    <property type="entry name" value="ION_TRANS DOMAIN-CONTAINING PROTEIN"/>
    <property type="match status" value="1"/>
</dbReference>
<dbReference type="PANTHER" id="PTHR47823:SF9">
    <property type="entry name" value="CHROMOSOME UNDETERMINED SCAFFOLD_10, WHOLE GENOME SHOTGUN SEQUENCE"/>
    <property type="match status" value="1"/>
</dbReference>
<feature type="region of interest" description="Disordered" evidence="1">
    <location>
        <begin position="95"/>
        <end position="146"/>
    </location>
</feature>
<feature type="region of interest" description="Disordered" evidence="1">
    <location>
        <begin position="36"/>
        <end position="58"/>
    </location>
</feature>
<organism evidence="2 3">
    <name type="scientific">Stephanodiscus triporus</name>
    <dbReference type="NCBI Taxonomy" id="2934178"/>
    <lineage>
        <taxon>Eukaryota</taxon>
        <taxon>Sar</taxon>
        <taxon>Stramenopiles</taxon>
        <taxon>Ochrophyta</taxon>
        <taxon>Bacillariophyta</taxon>
        <taxon>Coscinodiscophyceae</taxon>
        <taxon>Thalassiosirophycidae</taxon>
        <taxon>Stephanodiscales</taxon>
        <taxon>Stephanodiscaceae</taxon>
        <taxon>Stephanodiscus</taxon>
    </lineage>
</organism>
<feature type="compositionally biased region" description="Basic and acidic residues" evidence="1">
    <location>
        <begin position="197"/>
        <end position="212"/>
    </location>
</feature>
<evidence type="ECO:0000313" key="3">
    <source>
        <dbReference type="Proteomes" id="UP001530315"/>
    </source>
</evidence>
<accession>A0ABD3MVV4</accession>
<feature type="compositionally biased region" description="Basic and acidic residues" evidence="1">
    <location>
        <begin position="221"/>
        <end position="241"/>
    </location>
</feature>
<dbReference type="EMBL" id="JALLAZ020001769">
    <property type="protein sequence ID" value="KAL3764610.1"/>
    <property type="molecule type" value="Genomic_DNA"/>
</dbReference>
<proteinExistence type="predicted"/>
<feature type="region of interest" description="Disordered" evidence="1">
    <location>
        <begin position="197"/>
        <end position="249"/>
    </location>
</feature>
<evidence type="ECO:0000256" key="1">
    <source>
        <dbReference type="SAM" id="MobiDB-lite"/>
    </source>
</evidence>
<dbReference type="AlphaFoldDB" id="A0ABD3MVV4"/>
<evidence type="ECO:0008006" key="4">
    <source>
        <dbReference type="Google" id="ProtNLM"/>
    </source>
</evidence>
<gene>
    <name evidence="2" type="ORF">ACHAW5_000485</name>
</gene>
<feature type="compositionally biased region" description="Polar residues" evidence="1">
    <location>
        <begin position="359"/>
        <end position="370"/>
    </location>
</feature>
<sequence>MITPNAELDASYSDETAPVQNNEALCMYFPTPTELTSSSALGELDSTTGAAGGNPNEEYNNGLISTELKSKSKVVAVASESWLSEVEGECRDAVMEKSSDKDDGNIKRIRSHGSEDVDLEQNRFKDSFPSSPLSGGGTPQQSSALTTSIKSACVNNQKSRCDAFIDSDLYDETTAGAMAELSDEVSDDNFDDLFEIRESRMTAPVGHDRQEDQEGQEQEQEQERRPQDEDECANDHSEETAPVHNNKTLRTENMTLTASSFSSLLGSTAGVPCGNPNDEWQYGLNLPESKNRLMVATLASESWLSEVEDECHDAVMGKSSDRDGWIIKRSYSDGSEEQLRTDSEQIHFKDPFPSPPLSRATTPQQSSALTTPKKLASISNQKSWCDPFPTPDVSVHSQCGTPLSSRVGGDHDDIDGDKYGRILNALNEECTMDDDICRQNDTANITCPRLHSMNVPELPDSNVYPESYLPLISMPIPSMEDIWSALNAGPDGHELCHDSTMEKPAAPADPSWEGIRHRIRHNLGHTNTNTTSNATGSDSAKEVKIQVDQHQGRAPKEALTPKGLALRALKAKSSRAVANAAGELFFTPVRSVVRKSSQNAVELVRNTRQKLKERRDRRRLRRLARMNDPPRSWWICIPADHPCKVTWDVLTMIWAALGAYRTHVRIRDRVFDQSPLILLTEIWFTVDILLNFITEHKTRQGEVIRDGKAVWARYLTTWFIIDILSLIPWESIYVQPIVEKIKRRNIFQKTFFRSKATIRIGGLGDQIPSEVFAVLTQHEGRPGR</sequence>
<protein>
    <recommendedName>
        <fullName evidence="4">Ion transport domain-containing protein</fullName>
    </recommendedName>
</protein>
<feature type="compositionally biased region" description="Polar residues" evidence="1">
    <location>
        <begin position="128"/>
        <end position="146"/>
    </location>
</feature>
<dbReference type="Proteomes" id="UP001530315">
    <property type="component" value="Unassembled WGS sequence"/>
</dbReference>
<comment type="caution">
    <text evidence="2">The sequence shown here is derived from an EMBL/GenBank/DDBJ whole genome shotgun (WGS) entry which is preliminary data.</text>
</comment>
<keyword evidence="3" id="KW-1185">Reference proteome</keyword>
<evidence type="ECO:0000313" key="2">
    <source>
        <dbReference type="EMBL" id="KAL3764610.1"/>
    </source>
</evidence>
<name>A0ABD3MVV4_9STRA</name>
<feature type="region of interest" description="Disordered" evidence="1">
    <location>
        <begin position="349"/>
        <end position="371"/>
    </location>
</feature>